<dbReference type="GO" id="GO:0006906">
    <property type="term" value="P:vesicle fusion"/>
    <property type="evidence" value="ECO:0007669"/>
    <property type="project" value="TreeGrafter"/>
</dbReference>
<dbReference type="CDD" id="cd15840">
    <property type="entry name" value="SNARE_Qa"/>
    <property type="match status" value="1"/>
</dbReference>
<dbReference type="GO" id="GO:0048278">
    <property type="term" value="P:vesicle docking"/>
    <property type="evidence" value="ECO:0007669"/>
    <property type="project" value="TreeGrafter"/>
</dbReference>
<evidence type="ECO:0000259" key="4">
    <source>
        <dbReference type="PROSITE" id="PS50192"/>
    </source>
</evidence>
<dbReference type="PaxDb" id="2903-EOD30979"/>
<dbReference type="InterPro" id="IPR000727">
    <property type="entry name" value="T_SNARE_dom"/>
</dbReference>
<dbReference type="GeneID" id="17276252"/>
<evidence type="ECO:0000256" key="1">
    <source>
        <dbReference type="ARBA" id="ARBA00009063"/>
    </source>
</evidence>
<keyword evidence="6" id="KW-1185">Reference proteome</keyword>
<dbReference type="eggNOG" id="KOG0809">
    <property type="taxonomic scope" value="Eukaryota"/>
</dbReference>
<dbReference type="EnsemblProtists" id="EOD30979">
    <property type="protein sequence ID" value="EOD30979"/>
    <property type="gene ID" value="EMIHUDRAFT_434324"/>
</dbReference>
<dbReference type="PROSITE" id="PS50192">
    <property type="entry name" value="T_SNARE"/>
    <property type="match status" value="1"/>
</dbReference>
<dbReference type="OMA" id="ESTAPLM"/>
<dbReference type="STRING" id="2903.R1FCL4"/>
<dbReference type="GO" id="GO:0005484">
    <property type="term" value="F:SNAP receptor activity"/>
    <property type="evidence" value="ECO:0007669"/>
    <property type="project" value="TreeGrafter"/>
</dbReference>
<evidence type="ECO:0000313" key="5">
    <source>
        <dbReference type="EnsemblProtists" id="EOD30979"/>
    </source>
</evidence>
<keyword evidence="3" id="KW-1133">Transmembrane helix</keyword>
<accession>A0A0D3K5E4</accession>
<dbReference type="Pfam" id="PF05739">
    <property type="entry name" value="SNARE"/>
    <property type="match status" value="1"/>
</dbReference>
<dbReference type="InterPro" id="IPR045242">
    <property type="entry name" value="Syntaxin"/>
</dbReference>
<dbReference type="GO" id="GO:0031201">
    <property type="term" value="C:SNARE complex"/>
    <property type="evidence" value="ECO:0007669"/>
    <property type="project" value="TreeGrafter"/>
</dbReference>
<dbReference type="PANTHER" id="PTHR19957:SF38">
    <property type="entry name" value="LD27581P"/>
    <property type="match status" value="1"/>
</dbReference>
<feature type="domain" description="T-SNARE coiled-coil homology" evidence="4">
    <location>
        <begin position="182"/>
        <end position="244"/>
    </location>
</feature>
<dbReference type="SMART" id="SM00397">
    <property type="entry name" value="t_SNARE"/>
    <property type="match status" value="1"/>
</dbReference>
<dbReference type="RefSeq" id="XP_005783408.1">
    <property type="nucleotide sequence ID" value="XM_005783351.1"/>
</dbReference>
<keyword evidence="3" id="KW-0812">Transmembrane</keyword>
<evidence type="ECO:0000256" key="3">
    <source>
        <dbReference type="SAM" id="Phobius"/>
    </source>
</evidence>
<name>A0A0D3K5E4_EMIH1</name>
<comment type="similarity">
    <text evidence="1">Belongs to the syntaxin family.</text>
</comment>
<proteinExistence type="inferred from homology"/>
<feature type="compositionally biased region" description="Gly residues" evidence="2">
    <location>
        <begin position="156"/>
        <end position="167"/>
    </location>
</feature>
<dbReference type="HOGENOM" id="CLU_1009862_0_0_1"/>
<reference evidence="5" key="2">
    <citation type="submission" date="2024-10" db="UniProtKB">
        <authorList>
            <consortium name="EnsemblProtists"/>
        </authorList>
    </citation>
    <scope>IDENTIFICATION</scope>
</reference>
<dbReference type="Gene3D" id="1.20.5.110">
    <property type="match status" value="1"/>
</dbReference>
<evidence type="ECO:0000313" key="6">
    <source>
        <dbReference type="Proteomes" id="UP000013827"/>
    </source>
</evidence>
<feature type="compositionally biased region" description="Low complexity" evidence="2">
    <location>
        <begin position="117"/>
        <end position="132"/>
    </location>
</feature>
<dbReference type="PANTHER" id="PTHR19957">
    <property type="entry name" value="SYNTAXIN"/>
    <property type="match status" value="1"/>
</dbReference>
<dbReference type="KEGG" id="ehx:EMIHUDRAFT_434324"/>
<dbReference type="SUPFAM" id="SSF47661">
    <property type="entry name" value="t-snare proteins"/>
    <property type="match status" value="1"/>
</dbReference>
<feature type="region of interest" description="Disordered" evidence="2">
    <location>
        <begin position="117"/>
        <end position="175"/>
    </location>
</feature>
<dbReference type="InterPro" id="IPR010989">
    <property type="entry name" value="SNARE"/>
</dbReference>
<dbReference type="GO" id="GO:0012505">
    <property type="term" value="C:endomembrane system"/>
    <property type="evidence" value="ECO:0007669"/>
    <property type="project" value="TreeGrafter"/>
</dbReference>
<feature type="transmembrane region" description="Helical" evidence="3">
    <location>
        <begin position="256"/>
        <end position="275"/>
    </location>
</feature>
<dbReference type="AlphaFoldDB" id="A0A0D3K5E4"/>
<organism evidence="5 6">
    <name type="scientific">Emiliania huxleyi (strain CCMP1516)</name>
    <dbReference type="NCBI Taxonomy" id="280463"/>
    <lineage>
        <taxon>Eukaryota</taxon>
        <taxon>Haptista</taxon>
        <taxon>Haptophyta</taxon>
        <taxon>Prymnesiophyceae</taxon>
        <taxon>Isochrysidales</taxon>
        <taxon>Noelaerhabdaceae</taxon>
        <taxon>Emiliania</taxon>
    </lineage>
</organism>
<evidence type="ECO:0000256" key="2">
    <source>
        <dbReference type="SAM" id="MobiDB-lite"/>
    </source>
</evidence>
<dbReference type="GO" id="GO:0006886">
    <property type="term" value="P:intracellular protein transport"/>
    <property type="evidence" value="ECO:0007669"/>
    <property type="project" value="TreeGrafter"/>
</dbReference>
<keyword evidence="3" id="KW-0472">Membrane</keyword>
<reference evidence="6" key="1">
    <citation type="journal article" date="2013" name="Nature">
        <title>Pan genome of the phytoplankton Emiliania underpins its global distribution.</title>
        <authorList>
            <person name="Read B.A."/>
            <person name="Kegel J."/>
            <person name="Klute M.J."/>
            <person name="Kuo A."/>
            <person name="Lefebvre S.C."/>
            <person name="Maumus F."/>
            <person name="Mayer C."/>
            <person name="Miller J."/>
            <person name="Monier A."/>
            <person name="Salamov A."/>
            <person name="Young J."/>
            <person name="Aguilar M."/>
            <person name="Claverie J.M."/>
            <person name="Frickenhaus S."/>
            <person name="Gonzalez K."/>
            <person name="Herman E.K."/>
            <person name="Lin Y.C."/>
            <person name="Napier J."/>
            <person name="Ogata H."/>
            <person name="Sarno A.F."/>
            <person name="Shmutz J."/>
            <person name="Schroeder D."/>
            <person name="de Vargas C."/>
            <person name="Verret F."/>
            <person name="von Dassow P."/>
            <person name="Valentin K."/>
            <person name="Van de Peer Y."/>
            <person name="Wheeler G."/>
            <person name="Dacks J.B."/>
            <person name="Delwiche C.F."/>
            <person name="Dyhrman S.T."/>
            <person name="Glockner G."/>
            <person name="John U."/>
            <person name="Richards T."/>
            <person name="Worden A.Z."/>
            <person name="Zhang X."/>
            <person name="Grigoriev I.V."/>
            <person name="Allen A.E."/>
            <person name="Bidle K."/>
            <person name="Borodovsky M."/>
            <person name="Bowler C."/>
            <person name="Brownlee C."/>
            <person name="Cock J.M."/>
            <person name="Elias M."/>
            <person name="Gladyshev V.N."/>
            <person name="Groth M."/>
            <person name="Guda C."/>
            <person name="Hadaegh A."/>
            <person name="Iglesias-Rodriguez M.D."/>
            <person name="Jenkins J."/>
            <person name="Jones B.M."/>
            <person name="Lawson T."/>
            <person name="Leese F."/>
            <person name="Lindquist E."/>
            <person name="Lobanov A."/>
            <person name="Lomsadze A."/>
            <person name="Malik S.B."/>
            <person name="Marsh M.E."/>
            <person name="Mackinder L."/>
            <person name="Mock T."/>
            <person name="Mueller-Roeber B."/>
            <person name="Pagarete A."/>
            <person name="Parker M."/>
            <person name="Probert I."/>
            <person name="Quesneville H."/>
            <person name="Raines C."/>
            <person name="Rensing S.A."/>
            <person name="Riano-Pachon D.M."/>
            <person name="Richier S."/>
            <person name="Rokitta S."/>
            <person name="Shiraiwa Y."/>
            <person name="Soanes D.M."/>
            <person name="van der Giezen M."/>
            <person name="Wahlund T.M."/>
            <person name="Williams B."/>
            <person name="Wilson W."/>
            <person name="Wolfe G."/>
            <person name="Wurch L.L."/>
        </authorList>
    </citation>
    <scope>NUCLEOTIDE SEQUENCE</scope>
</reference>
<sequence length="276" mass="29454">MNDQSNVPSWARAAEPLVPSVNVASVKKEVRSSIKEIGRAADEMVRLGRRRGGPGASEQLLALSTETRERARATSQTLRAAFGAVDDASPDHAALVSLSEEFKAAVLRFQQEAEAASGAAAPSQAPQSQPSLQPLPPLKPLPQFAGEMSPAMDIEAGGGGEGGGGEGRQLQTQQLQALQTNEREMAEREAGITSIQRAVNDVSEIFQDLALLVNEQGTQIDNIQTNIETAAASTTRGVRELVRADASQRRQRKRTCCLMMCVLVIILIIVLAIAVH</sequence>
<dbReference type="GO" id="GO:0000149">
    <property type="term" value="F:SNARE binding"/>
    <property type="evidence" value="ECO:0007669"/>
    <property type="project" value="TreeGrafter"/>
</dbReference>
<dbReference type="Proteomes" id="UP000013827">
    <property type="component" value="Unassembled WGS sequence"/>
</dbReference>
<protein>
    <recommendedName>
        <fullName evidence="4">t-SNARE coiled-coil homology domain-containing protein</fullName>
    </recommendedName>
</protein>